<dbReference type="PANTHER" id="PTHR30055">
    <property type="entry name" value="HTH-TYPE TRANSCRIPTIONAL REGULATOR RUTR"/>
    <property type="match status" value="1"/>
</dbReference>
<sequence length="188" mass="20341">MAGTTSTPRRSDRTRAAILAAARKRFTAEGYERATIRAIAADAAIDPSMVMRYFGSKEQLFSAAADIDLRLPDLSGVPREELGRAIVEHFFTAWEGVPDDDAFLVLLRSAVTNEKAAERTREIFRDQVRPALMAVLGEEGAERASLVSCQLLGLALGRYLIRLPGVSSMSADQVVDGLSPCIQTALTG</sequence>
<name>A0A917ZUG2_9ACTN</name>
<dbReference type="AlphaFoldDB" id="A0A917ZUG2"/>
<proteinExistence type="predicted"/>
<dbReference type="Proteomes" id="UP000641932">
    <property type="component" value="Unassembled WGS sequence"/>
</dbReference>
<feature type="DNA-binding region" description="H-T-H motif" evidence="2">
    <location>
        <begin position="35"/>
        <end position="54"/>
    </location>
</feature>
<dbReference type="InterPro" id="IPR050109">
    <property type="entry name" value="HTH-type_TetR-like_transc_reg"/>
</dbReference>
<evidence type="ECO:0000313" key="4">
    <source>
        <dbReference type="EMBL" id="GGO92454.1"/>
    </source>
</evidence>
<gene>
    <name evidence="4" type="ORF">GCM10012280_42670</name>
</gene>
<dbReference type="Gene3D" id="1.10.10.60">
    <property type="entry name" value="Homeodomain-like"/>
    <property type="match status" value="1"/>
</dbReference>
<dbReference type="RefSeq" id="WP_189133357.1">
    <property type="nucleotide sequence ID" value="NZ_BMMS01000018.1"/>
</dbReference>
<organism evidence="4 5">
    <name type="scientific">Wenjunlia tyrosinilytica</name>
    <dbReference type="NCBI Taxonomy" id="1544741"/>
    <lineage>
        <taxon>Bacteria</taxon>
        <taxon>Bacillati</taxon>
        <taxon>Actinomycetota</taxon>
        <taxon>Actinomycetes</taxon>
        <taxon>Kitasatosporales</taxon>
        <taxon>Streptomycetaceae</taxon>
        <taxon>Wenjunlia</taxon>
    </lineage>
</organism>
<keyword evidence="1 2" id="KW-0238">DNA-binding</keyword>
<evidence type="ECO:0000256" key="1">
    <source>
        <dbReference type="ARBA" id="ARBA00023125"/>
    </source>
</evidence>
<dbReference type="GO" id="GO:0000976">
    <property type="term" value="F:transcription cis-regulatory region binding"/>
    <property type="evidence" value="ECO:0007669"/>
    <property type="project" value="TreeGrafter"/>
</dbReference>
<dbReference type="Pfam" id="PF00440">
    <property type="entry name" value="TetR_N"/>
    <property type="match status" value="1"/>
</dbReference>
<reference evidence="4" key="1">
    <citation type="journal article" date="2014" name="Int. J. Syst. Evol. Microbiol.">
        <title>Complete genome sequence of Corynebacterium casei LMG S-19264T (=DSM 44701T), isolated from a smear-ripened cheese.</title>
        <authorList>
            <consortium name="US DOE Joint Genome Institute (JGI-PGF)"/>
            <person name="Walter F."/>
            <person name="Albersmeier A."/>
            <person name="Kalinowski J."/>
            <person name="Ruckert C."/>
        </authorList>
    </citation>
    <scope>NUCLEOTIDE SEQUENCE</scope>
    <source>
        <strain evidence="4">CGMCC 4.7201</strain>
    </source>
</reference>
<dbReference type="EMBL" id="BMMS01000018">
    <property type="protein sequence ID" value="GGO92454.1"/>
    <property type="molecule type" value="Genomic_DNA"/>
</dbReference>
<accession>A0A917ZUG2</accession>
<dbReference type="GO" id="GO:0003700">
    <property type="term" value="F:DNA-binding transcription factor activity"/>
    <property type="evidence" value="ECO:0007669"/>
    <property type="project" value="TreeGrafter"/>
</dbReference>
<feature type="domain" description="HTH tetR-type" evidence="3">
    <location>
        <begin position="12"/>
        <end position="72"/>
    </location>
</feature>
<dbReference type="PROSITE" id="PS50977">
    <property type="entry name" value="HTH_TETR_2"/>
    <property type="match status" value="1"/>
</dbReference>
<dbReference type="InterPro" id="IPR001647">
    <property type="entry name" value="HTH_TetR"/>
</dbReference>
<dbReference type="InterPro" id="IPR036271">
    <property type="entry name" value="Tet_transcr_reg_TetR-rel_C_sf"/>
</dbReference>
<evidence type="ECO:0000256" key="2">
    <source>
        <dbReference type="PROSITE-ProRule" id="PRU00335"/>
    </source>
</evidence>
<comment type="caution">
    <text evidence="4">The sequence shown here is derived from an EMBL/GenBank/DDBJ whole genome shotgun (WGS) entry which is preliminary data.</text>
</comment>
<dbReference type="PANTHER" id="PTHR30055:SF235">
    <property type="entry name" value="TRANSCRIPTIONAL REGULATORY PROTEIN"/>
    <property type="match status" value="1"/>
</dbReference>
<evidence type="ECO:0000259" key="3">
    <source>
        <dbReference type="PROSITE" id="PS50977"/>
    </source>
</evidence>
<reference evidence="4" key="2">
    <citation type="submission" date="2020-09" db="EMBL/GenBank/DDBJ databases">
        <authorList>
            <person name="Sun Q."/>
            <person name="Zhou Y."/>
        </authorList>
    </citation>
    <scope>NUCLEOTIDE SEQUENCE</scope>
    <source>
        <strain evidence="4">CGMCC 4.7201</strain>
    </source>
</reference>
<dbReference type="SUPFAM" id="SSF48498">
    <property type="entry name" value="Tetracyclin repressor-like, C-terminal domain"/>
    <property type="match status" value="1"/>
</dbReference>
<dbReference type="InterPro" id="IPR041678">
    <property type="entry name" value="TetR_C_16"/>
</dbReference>
<dbReference type="InterPro" id="IPR009057">
    <property type="entry name" value="Homeodomain-like_sf"/>
</dbReference>
<evidence type="ECO:0000313" key="5">
    <source>
        <dbReference type="Proteomes" id="UP000641932"/>
    </source>
</evidence>
<keyword evidence="5" id="KW-1185">Reference proteome</keyword>
<dbReference type="SUPFAM" id="SSF46689">
    <property type="entry name" value="Homeodomain-like"/>
    <property type="match status" value="1"/>
</dbReference>
<protein>
    <submittedName>
        <fullName evidence="4">TetR family transcriptional regulator</fullName>
    </submittedName>
</protein>
<dbReference type="PRINTS" id="PR00455">
    <property type="entry name" value="HTHTETR"/>
</dbReference>
<dbReference type="Gene3D" id="1.10.357.10">
    <property type="entry name" value="Tetracycline Repressor, domain 2"/>
    <property type="match status" value="1"/>
</dbReference>
<dbReference type="Pfam" id="PF17920">
    <property type="entry name" value="TetR_C_16"/>
    <property type="match status" value="1"/>
</dbReference>